<dbReference type="RefSeq" id="WP_190386483.1">
    <property type="nucleotide sequence ID" value="NZ_JACJTM010000020.1"/>
</dbReference>
<name>A0ABR8IRZ7_APHFL</name>
<evidence type="ECO:0000313" key="2">
    <source>
        <dbReference type="Proteomes" id="UP000660270"/>
    </source>
</evidence>
<gene>
    <name evidence="1" type="ORF">H6G43_10635</name>
</gene>
<keyword evidence="2" id="KW-1185">Reference proteome</keyword>
<dbReference type="GeneID" id="78218344"/>
<proteinExistence type="predicted"/>
<comment type="caution">
    <text evidence="1">The sequence shown here is derived from an EMBL/GenBank/DDBJ whole genome shotgun (WGS) entry which is preliminary data.</text>
</comment>
<protein>
    <submittedName>
        <fullName evidence="1">Uncharacterized protein</fullName>
    </submittedName>
</protein>
<accession>A0ABR8IRZ7</accession>
<reference evidence="1 2" key="1">
    <citation type="journal article" date="2020" name="ISME J.">
        <title>Comparative genomics reveals insights into cyanobacterial evolution and habitat adaptation.</title>
        <authorList>
            <person name="Chen M.Y."/>
            <person name="Teng W.K."/>
            <person name="Zhao L."/>
            <person name="Hu C.X."/>
            <person name="Zhou Y.K."/>
            <person name="Han B.P."/>
            <person name="Song L.R."/>
            <person name="Shu W.S."/>
        </authorList>
    </citation>
    <scope>NUCLEOTIDE SEQUENCE [LARGE SCALE GENOMIC DNA]</scope>
    <source>
        <strain evidence="1 2">FACHB-1249</strain>
    </source>
</reference>
<dbReference type="EMBL" id="JACJTM010000020">
    <property type="protein sequence ID" value="MBD2685671.1"/>
    <property type="molecule type" value="Genomic_DNA"/>
</dbReference>
<dbReference type="Proteomes" id="UP000660270">
    <property type="component" value="Unassembled WGS sequence"/>
</dbReference>
<organism evidence="1 2">
    <name type="scientific">Aphanizomenon flos-aquae FACHB-1249</name>
    <dbReference type="NCBI Taxonomy" id="2692889"/>
    <lineage>
        <taxon>Bacteria</taxon>
        <taxon>Bacillati</taxon>
        <taxon>Cyanobacteriota</taxon>
        <taxon>Cyanophyceae</taxon>
        <taxon>Nostocales</taxon>
        <taxon>Aphanizomenonaceae</taxon>
        <taxon>Aphanizomenon</taxon>
    </lineage>
</organism>
<evidence type="ECO:0000313" key="1">
    <source>
        <dbReference type="EMBL" id="MBD2685671.1"/>
    </source>
</evidence>
<sequence length="98" mass="10887">MFDNFTIEKNPLDSSSLFRNAKDSAVIDANELTDLRTIVSNATLFTMQDYARVLSDYVVNGNAVNQWWTGGGTTRTSLGNLYTGSSVSKWRNLWVNGS</sequence>